<dbReference type="OMA" id="CYNELEF"/>
<dbReference type="STRING" id="42156.A0A3P6UZB0"/>
<evidence type="ECO:0000313" key="2">
    <source>
        <dbReference type="Proteomes" id="UP000277928"/>
    </source>
</evidence>
<dbReference type="AlphaFoldDB" id="A0A3P6UZB0"/>
<accession>A0A3P6UZB0</accession>
<sequence>MEVKTEQLNFNIKRAVLNQEEFDLKYGYIKTGANLGKLMRKKVTGCTQYNFINRIKHVLPILSWLPNVNGSDLLKDSIAGITVGILCVPQGSVFNCYNELEFVDYC</sequence>
<organism evidence="1 2">
    <name type="scientific">Litomosoides sigmodontis</name>
    <name type="common">Filarial nematode worm</name>
    <dbReference type="NCBI Taxonomy" id="42156"/>
    <lineage>
        <taxon>Eukaryota</taxon>
        <taxon>Metazoa</taxon>
        <taxon>Ecdysozoa</taxon>
        <taxon>Nematoda</taxon>
        <taxon>Chromadorea</taxon>
        <taxon>Rhabditida</taxon>
        <taxon>Spirurina</taxon>
        <taxon>Spiruromorpha</taxon>
        <taxon>Filarioidea</taxon>
        <taxon>Onchocercidae</taxon>
        <taxon>Litomosoides</taxon>
    </lineage>
</organism>
<dbReference type="EMBL" id="UYRX01000656">
    <property type="protein sequence ID" value="VDK85038.1"/>
    <property type="molecule type" value="Genomic_DNA"/>
</dbReference>
<evidence type="ECO:0000313" key="1">
    <source>
        <dbReference type="EMBL" id="VDK85038.1"/>
    </source>
</evidence>
<name>A0A3P6UZB0_LITSI</name>
<dbReference type="Proteomes" id="UP000277928">
    <property type="component" value="Unassembled WGS sequence"/>
</dbReference>
<evidence type="ECO:0008006" key="3">
    <source>
        <dbReference type="Google" id="ProtNLM"/>
    </source>
</evidence>
<gene>
    <name evidence="1" type="ORF">NLS_LOCUS6931</name>
</gene>
<dbReference type="OrthoDB" id="5847125at2759"/>
<reference evidence="1 2" key="1">
    <citation type="submission" date="2018-08" db="EMBL/GenBank/DDBJ databases">
        <authorList>
            <person name="Laetsch R D."/>
            <person name="Stevens L."/>
            <person name="Kumar S."/>
            <person name="Blaxter L. M."/>
        </authorList>
    </citation>
    <scope>NUCLEOTIDE SEQUENCE [LARGE SCALE GENOMIC DNA]</scope>
</reference>
<keyword evidence="2" id="KW-1185">Reference proteome</keyword>
<proteinExistence type="predicted"/>
<protein>
    <recommendedName>
        <fullName evidence="3">SLC26A/SulP transporter domain-containing protein</fullName>
    </recommendedName>
</protein>